<feature type="domain" description="AB hydrolase-1" evidence="2">
    <location>
        <begin position="68"/>
        <end position="292"/>
    </location>
</feature>
<name>A0A926S7R7_9SPHI</name>
<evidence type="ECO:0000313" key="3">
    <source>
        <dbReference type="EMBL" id="MBD1394976.1"/>
    </source>
</evidence>
<dbReference type="EMBL" id="JACWMX010000008">
    <property type="protein sequence ID" value="MBD1394976.1"/>
    <property type="molecule type" value="Genomic_DNA"/>
</dbReference>
<keyword evidence="4" id="KW-1185">Reference proteome</keyword>
<gene>
    <name evidence="3" type="ORF">IDJ76_17855</name>
</gene>
<proteinExistence type="predicted"/>
<dbReference type="AlphaFoldDB" id="A0A926S7R7"/>
<comment type="caution">
    <text evidence="3">The sequence shown here is derived from an EMBL/GenBank/DDBJ whole genome shotgun (WGS) entry which is preliminary data.</text>
</comment>
<accession>A0A926S7R7</accession>
<dbReference type="GO" id="GO:0016787">
    <property type="term" value="F:hydrolase activity"/>
    <property type="evidence" value="ECO:0007669"/>
    <property type="project" value="UniProtKB-KW"/>
</dbReference>
<dbReference type="PANTHER" id="PTHR43798:SF33">
    <property type="entry name" value="HYDROLASE, PUTATIVE (AFU_ORTHOLOGUE AFUA_2G14860)-RELATED"/>
    <property type="match status" value="1"/>
</dbReference>
<dbReference type="PRINTS" id="PR00111">
    <property type="entry name" value="ABHYDROLASE"/>
</dbReference>
<organism evidence="3 4">
    <name type="scientific">Mucilaginibacter glaciei</name>
    <dbReference type="NCBI Taxonomy" id="2772109"/>
    <lineage>
        <taxon>Bacteria</taxon>
        <taxon>Pseudomonadati</taxon>
        <taxon>Bacteroidota</taxon>
        <taxon>Sphingobacteriia</taxon>
        <taxon>Sphingobacteriales</taxon>
        <taxon>Sphingobacteriaceae</taxon>
        <taxon>Mucilaginibacter</taxon>
    </lineage>
</organism>
<dbReference type="InterPro" id="IPR000073">
    <property type="entry name" value="AB_hydrolase_1"/>
</dbReference>
<dbReference type="InterPro" id="IPR050266">
    <property type="entry name" value="AB_hydrolase_sf"/>
</dbReference>
<evidence type="ECO:0000259" key="2">
    <source>
        <dbReference type="Pfam" id="PF00561"/>
    </source>
</evidence>
<keyword evidence="1" id="KW-1133">Transmembrane helix</keyword>
<dbReference type="InterPro" id="IPR000639">
    <property type="entry name" value="Epox_hydrolase-like"/>
</dbReference>
<evidence type="ECO:0000313" key="4">
    <source>
        <dbReference type="Proteomes" id="UP000619078"/>
    </source>
</evidence>
<dbReference type="Proteomes" id="UP000619078">
    <property type="component" value="Unassembled WGS sequence"/>
</dbReference>
<keyword evidence="1" id="KW-0812">Transmembrane</keyword>
<keyword evidence="1" id="KW-0472">Membrane</keyword>
<protein>
    <submittedName>
        <fullName evidence="3">Alpha/beta hydrolase</fullName>
    </submittedName>
</protein>
<dbReference type="PANTHER" id="PTHR43798">
    <property type="entry name" value="MONOACYLGLYCEROL LIPASE"/>
    <property type="match status" value="1"/>
</dbReference>
<evidence type="ECO:0000256" key="1">
    <source>
        <dbReference type="SAM" id="Phobius"/>
    </source>
</evidence>
<keyword evidence="3" id="KW-0378">Hydrolase</keyword>
<reference evidence="3" key="1">
    <citation type="submission" date="2020-09" db="EMBL/GenBank/DDBJ databases">
        <title>Novel species of Mucilaginibacter isolated from a glacier on the Tibetan Plateau.</title>
        <authorList>
            <person name="Liu Q."/>
            <person name="Xin Y.-H."/>
        </authorList>
    </citation>
    <scope>NUCLEOTIDE SEQUENCE</scope>
    <source>
        <strain evidence="3">ZB1P21</strain>
    </source>
</reference>
<dbReference type="InterPro" id="IPR029058">
    <property type="entry name" value="AB_hydrolase_fold"/>
</dbReference>
<dbReference type="SUPFAM" id="SSF53474">
    <property type="entry name" value="alpha/beta-Hydrolases"/>
    <property type="match status" value="1"/>
</dbReference>
<dbReference type="GO" id="GO:0016020">
    <property type="term" value="C:membrane"/>
    <property type="evidence" value="ECO:0007669"/>
    <property type="project" value="TreeGrafter"/>
</dbReference>
<feature type="transmembrane region" description="Helical" evidence="1">
    <location>
        <begin position="7"/>
        <end position="28"/>
    </location>
</feature>
<dbReference type="Pfam" id="PF00561">
    <property type="entry name" value="Abhydrolase_1"/>
    <property type="match status" value="1"/>
</dbReference>
<dbReference type="PRINTS" id="PR00412">
    <property type="entry name" value="EPOXHYDRLASE"/>
</dbReference>
<dbReference type="Gene3D" id="3.40.50.1820">
    <property type="entry name" value="alpha/beta hydrolase"/>
    <property type="match status" value="1"/>
</dbReference>
<dbReference type="RefSeq" id="WP_191165133.1">
    <property type="nucleotide sequence ID" value="NZ_JACWMX010000008.1"/>
</dbReference>
<sequence length="306" mass="34704">MKFLKNLIVTVIALLIFAVAAIALLYFVKNKEHKEISPLVRKNTNGSYVTLNLGQTHYEIDGQDTGKVVILIHGFSVPYYIWDGTFENLVENGFRVVRYDMYGRGFSDRPDVLYNQKLYMDQLSELIEALHLKKPISMAGVSFGGIVAADFAATYPDLVNKVVLIDPAYVNKKSKMPQFLIDVKEAITSTDRANGQMDDFLYPELHPDWVKLYLPQMEYKGFRNALVSTNYNYTYNGRVTYAGLNAVKKPVLLIWGKEDKTVPFNYSDSVRSVLKTDFLPVEDAAHLPHLDKTSIVNPAIVTFLKK</sequence>